<dbReference type="Proteomes" id="UP000595241">
    <property type="component" value="Segment"/>
</dbReference>
<evidence type="ECO:0000259" key="16">
    <source>
        <dbReference type="Pfam" id="PF05155"/>
    </source>
</evidence>
<keyword evidence="18" id="KW-1185">Reference proteome</keyword>
<proteinExistence type="inferred from homology"/>
<evidence type="ECO:0000313" key="17">
    <source>
        <dbReference type="EMBL" id="QOI66680.1"/>
    </source>
</evidence>
<evidence type="ECO:0000256" key="14">
    <source>
        <dbReference type="ARBA" id="ARBA00034003"/>
    </source>
</evidence>
<name>A0A7S6LFB9_9VIRU</name>
<comment type="function">
    <text evidence="1">Isoform G2P plays an essential role in viral DNA replication. Binds the origin of replication and cleaves the dsDNA replicative form I (RFI) and becomes covalently bound to it via phosphotyrosine bond, generating the dsDNA replicative form II (RFII). In turn, viral DNA replication initiates at the 3'-OH of the cleavage site. After one round of rolling circle synthesis, protein G2P is linked to the newly synthesized ssDNA and joins the ends of the displaced strand to generate a circular single-stranded molecule ready to be packed into a virion.</text>
</comment>
<keyword evidence="9" id="KW-0255">Endonuclease</keyword>
<evidence type="ECO:0000313" key="18">
    <source>
        <dbReference type="Proteomes" id="UP000595241"/>
    </source>
</evidence>
<feature type="domain" description="Replication-associated protein G2P N-terminal" evidence="15">
    <location>
        <begin position="3"/>
        <end position="244"/>
    </location>
</feature>
<dbReference type="EC" id="6.5.1.1" evidence="4"/>
<keyword evidence="6" id="KW-0436">Ligase</keyword>
<evidence type="ECO:0000256" key="1">
    <source>
        <dbReference type="ARBA" id="ARBA00003296"/>
    </source>
</evidence>
<keyword evidence="11" id="KW-0238">DNA-binding</keyword>
<keyword evidence="10" id="KW-0378">Hydrolase</keyword>
<organism evidence="17 18">
    <name type="scientific">Alteromonas phage phiAFP1</name>
    <dbReference type="NCBI Taxonomy" id="2776771"/>
    <lineage>
        <taxon>Viruses</taxon>
        <taxon>Monodnaviria</taxon>
        <taxon>Loebvirae</taxon>
        <taxon>Hofneiviricota</taxon>
        <taxon>Faserviricetes</taxon>
        <taxon>Tubulavirales</taxon>
        <taxon>Inoviridae</taxon>
        <taxon>Anademivirus</taxon>
        <taxon>Anademivirus AFP</taxon>
    </lineage>
</organism>
<evidence type="ECO:0000256" key="8">
    <source>
        <dbReference type="ARBA" id="ARBA00022722"/>
    </source>
</evidence>
<dbReference type="GO" id="GO:0004519">
    <property type="term" value="F:endonuclease activity"/>
    <property type="evidence" value="ECO:0007669"/>
    <property type="project" value="UniProtKB-KW"/>
</dbReference>
<evidence type="ECO:0000259" key="15">
    <source>
        <dbReference type="Pfam" id="PF05144"/>
    </source>
</evidence>
<comment type="function">
    <text evidence="2">Isoform G10P protein binds to double-stranded DNA and prevents hydrolysis by nucleases. Additionally, G10P is an inhibitor of DNA replication and may have a role in the transition from semiconservative replicative form DNA replication to single-stranded DNA synthesis in the life cycle.</text>
</comment>
<evidence type="ECO:0000256" key="10">
    <source>
        <dbReference type="ARBA" id="ARBA00022801"/>
    </source>
</evidence>
<evidence type="ECO:0000256" key="11">
    <source>
        <dbReference type="ARBA" id="ARBA00023125"/>
    </source>
</evidence>
<dbReference type="GO" id="GO:0006260">
    <property type="term" value="P:DNA replication"/>
    <property type="evidence" value="ECO:0007669"/>
    <property type="project" value="UniProtKB-KW"/>
</dbReference>
<evidence type="ECO:0000256" key="7">
    <source>
        <dbReference type="ARBA" id="ARBA00022705"/>
    </source>
</evidence>
<comment type="similarity">
    <text evidence="3">Belongs to the inovirus G2P protein family.</text>
</comment>
<sequence length="373" mass="43193">MFYDWLKMTQEFDFDLPLVSDRAYQNIEVSSGEAGQIVQPRFQHQGSFCTSISIQISGSRLTVEGNPSRFNRLDNVYGLRTLDQCVEVFNGITHELGLPPFTKCTKRFQRQSEDGTKVSVCSDGAIIQRVDITDNYCTGGYSRDYLRGLSTLRFRNSIPRLHTNGFGVDWLSPKGNAHLLYPKCYDKANELRLHSLPKIKRNFGSSSSEYSYLLKLIEYLDSNGVVRFEQELHSAYLRKHDLRFWGLFDEEIFREQHQNFIELDTRLQVPEMNILSIADKLLEKGYCSNTRAANTTANYAFLWMHGQKFDLTKRQVQEHRSRLRKIGIDIADEYDSHKFTPVFVERSKHINVTQLKMPDWYQAPTTKPALKAA</sequence>
<keyword evidence="8" id="KW-0540">Nuclease</keyword>
<evidence type="ECO:0000256" key="5">
    <source>
        <dbReference type="ARBA" id="ARBA00014536"/>
    </source>
</evidence>
<evidence type="ECO:0000256" key="4">
    <source>
        <dbReference type="ARBA" id="ARBA00012727"/>
    </source>
</evidence>
<evidence type="ECO:0000256" key="12">
    <source>
        <dbReference type="ARBA" id="ARBA00032532"/>
    </source>
</evidence>
<dbReference type="GO" id="GO:0016787">
    <property type="term" value="F:hydrolase activity"/>
    <property type="evidence" value="ECO:0007669"/>
    <property type="project" value="UniProtKB-KW"/>
</dbReference>
<dbReference type="InterPro" id="IPR022688">
    <property type="entry name" value="G2P_C"/>
</dbReference>
<dbReference type="GO" id="GO:0003677">
    <property type="term" value="F:DNA binding"/>
    <property type="evidence" value="ECO:0007669"/>
    <property type="project" value="UniProtKB-KW"/>
</dbReference>
<comment type="catalytic activity">
    <reaction evidence="14">
        <text>ATP + (deoxyribonucleotide)n-3'-hydroxyl + 5'-phospho-(deoxyribonucleotide)m = (deoxyribonucleotide)n+m + AMP + diphosphate.</text>
        <dbReference type="EC" id="6.5.1.1"/>
    </reaction>
</comment>
<evidence type="ECO:0000256" key="9">
    <source>
        <dbReference type="ARBA" id="ARBA00022759"/>
    </source>
</evidence>
<dbReference type="InterPro" id="IPR022686">
    <property type="entry name" value="G2P_N"/>
</dbReference>
<evidence type="ECO:0000256" key="2">
    <source>
        <dbReference type="ARBA" id="ARBA00003490"/>
    </source>
</evidence>
<dbReference type="EMBL" id="MT975991">
    <property type="protein sequence ID" value="QOI66680.1"/>
    <property type="molecule type" value="Genomic_DNA"/>
</dbReference>
<reference evidence="17 18" key="1">
    <citation type="submission" date="2020-09" db="EMBL/GenBank/DDBJ databases">
        <authorList>
            <person name="Chen X."/>
            <person name="Yi M."/>
            <person name="Jia K."/>
        </authorList>
    </citation>
    <scope>NUCLEOTIDE SEQUENCE [LARGE SCALE GENOMIC DNA]</scope>
</reference>
<accession>A0A7S6LFB9</accession>
<evidence type="ECO:0000256" key="6">
    <source>
        <dbReference type="ARBA" id="ARBA00022598"/>
    </source>
</evidence>
<protein>
    <recommendedName>
        <fullName evidence="5">Replication-associated protein G2P</fullName>
        <ecNumber evidence="4">6.5.1.1</ecNumber>
    </recommendedName>
    <alternativeName>
        <fullName evidence="12">G2P</fullName>
    </alternativeName>
    <alternativeName>
        <fullName evidence="13">Gene 2 protein</fullName>
    </alternativeName>
</protein>
<evidence type="ECO:0000256" key="3">
    <source>
        <dbReference type="ARBA" id="ARBA00009603"/>
    </source>
</evidence>
<evidence type="ECO:0000256" key="13">
    <source>
        <dbReference type="ARBA" id="ARBA00033015"/>
    </source>
</evidence>
<keyword evidence="7" id="KW-0235">DNA replication</keyword>
<feature type="domain" description="Replication-associated protein G2P C-terminal" evidence="16">
    <location>
        <begin position="281"/>
        <end position="365"/>
    </location>
</feature>
<dbReference type="GO" id="GO:0003910">
    <property type="term" value="F:DNA ligase (ATP) activity"/>
    <property type="evidence" value="ECO:0007669"/>
    <property type="project" value="UniProtKB-EC"/>
</dbReference>
<dbReference type="Pfam" id="PF05144">
    <property type="entry name" value="Phage_CRI"/>
    <property type="match status" value="1"/>
</dbReference>
<dbReference type="Pfam" id="PF05155">
    <property type="entry name" value="G2P_X_C"/>
    <property type="match status" value="1"/>
</dbReference>